<sequence length="108" mass="11766">MRTRPRYITLIEAEAGMELAAPLSTVSHGILSLKLPAGHILTHDSLQQLHAHKAESMFIVEPDTRPSGQIAIKAAEAAHRVMEIFAGADLSDPAMATLFNQILIFHSK</sequence>
<evidence type="ECO:0000313" key="2">
    <source>
        <dbReference type="Proteomes" id="UP000001235"/>
    </source>
</evidence>
<dbReference type="OrthoDB" id="8778534at2"/>
<name>D9SDN0_GALCS</name>
<accession>D9SDN0</accession>
<reference evidence="1 2" key="1">
    <citation type="submission" date="2010-08" db="EMBL/GenBank/DDBJ databases">
        <title>Complete sequence of Gallionella capsiferriformans ES-2.</title>
        <authorList>
            <consortium name="US DOE Joint Genome Institute"/>
            <person name="Lucas S."/>
            <person name="Copeland A."/>
            <person name="Lapidus A."/>
            <person name="Cheng J.-F."/>
            <person name="Bruce D."/>
            <person name="Goodwin L."/>
            <person name="Pitluck S."/>
            <person name="Chertkov O."/>
            <person name="Davenport K.W."/>
            <person name="Detter J.C."/>
            <person name="Han C."/>
            <person name="Tapia R."/>
            <person name="Land M."/>
            <person name="Hauser L."/>
            <person name="Chang Y.-J."/>
            <person name="Jeffries C."/>
            <person name="Kyrpides N."/>
            <person name="Ivanova N."/>
            <person name="Mikhailova N."/>
            <person name="Shelobolina E.S."/>
            <person name="Picardal F."/>
            <person name="Roden E."/>
            <person name="Emerson D."/>
            <person name="Woyke T."/>
        </authorList>
    </citation>
    <scope>NUCLEOTIDE SEQUENCE [LARGE SCALE GENOMIC DNA]</scope>
    <source>
        <strain evidence="1 2">ES-2</strain>
    </source>
</reference>
<dbReference type="STRING" id="395494.Galf_0751"/>
<dbReference type="HOGENOM" id="CLU_2193167_0_0_4"/>
<keyword evidence="2" id="KW-1185">Reference proteome</keyword>
<dbReference type="AlphaFoldDB" id="D9SDN0"/>
<dbReference type="KEGG" id="gca:Galf_0751"/>
<protein>
    <submittedName>
        <fullName evidence="1">Uncharacterized protein</fullName>
    </submittedName>
</protein>
<gene>
    <name evidence="1" type="ordered locus">Galf_0751</name>
</gene>
<dbReference type="eggNOG" id="ENOG5033CV9">
    <property type="taxonomic scope" value="Bacteria"/>
</dbReference>
<dbReference type="Proteomes" id="UP000001235">
    <property type="component" value="Chromosome"/>
</dbReference>
<organism evidence="1 2">
    <name type="scientific">Gallionella capsiferriformans (strain ES-2)</name>
    <name type="common">Gallionella ferruginea capsiferriformans (strain ES-2)</name>
    <dbReference type="NCBI Taxonomy" id="395494"/>
    <lineage>
        <taxon>Bacteria</taxon>
        <taxon>Pseudomonadati</taxon>
        <taxon>Pseudomonadota</taxon>
        <taxon>Betaproteobacteria</taxon>
        <taxon>Nitrosomonadales</taxon>
        <taxon>Gallionellaceae</taxon>
        <taxon>Gallionella</taxon>
    </lineage>
</organism>
<dbReference type="RefSeq" id="WP_013292728.1">
    <property type="nucleotide sequence ID" value="NC_014394.1"/>
</dbReference>
<proteinExistence type="predicted"/>
<dbReference type="EMBL" id="CP002159">
    <property type="protein sequence ID" value="ADL54787.1"/>
    <property type="molecule type" value="Genomic_DNA"/>
</dbReference>
<evidence type="ECO:0000313" key="1">
    <source>
        <dbReference type="EMBL" id="ADL54787.1"/>
    </source>
</evidence>